<name>A0AAD4LYG1_9AGAM</name>
<sequence length="150" mass="17060">MGVPIAERPPSLPFRSVECKWVGVCLALSERMDWTTSRFQEIAKNTIRYNWRVPNESQRARLSCRGFMRLVLPFHITTKSPSPLPPNHAPCRARRTSQIKSRNMPNPIQCPSFSSGNSRTTCFEKNLTHTFKCSGCDTNVTNSDETFPDP</sequence>
<proteinExistence type="predicted"/>
<organism evidence="1 2">
    <name type="scientific">Multifurca ochricompacta</name>
    <dbReference type="NCBI Taxonomy" id="376703"/>
    <lineage>
        <taxon>Eukaryota</taxon>
        <taxon>Fungi</taxon>
        <taxon>Dikarya</taxon>
        <taxon>Basidiomycota</taxon>
        <taxon>Agaricomycotina</taxon>
        <taxon>Agaricomycetes</taxon>
        <taxon>Russulales</taxon>
        <taxon>Russulaceae</taxon>
        <taxon>Multifurca</taxon>
    </lineage>
</organism>
<dbReference type="EMBL" id="WTXG01000097">
    <property type="protein sequence ID" value="KAI0293346.1"/>
    <property type="molecule type" value="Genomic_DNA"/>
</dbReference>
<protein>
    <submittedName>
        <fullName evidence="1">Uncharacterized protein</fullName>
    </submittedName>
</protein>
<accession>A0AAD4LYG1</accession>
<dbReference type="AlphaFoldDB" id="A0AAD4LYG1"/>
<keyword evidence="2" id="KW-1185">Reference proteome</keyword>
<gene>
    <name evidence="1" type="ORF">B0F90DRAFT_1763002</name>
</gene>
<evidence type="ECO:0000313" key="1">
    <source>
        <dbReference type="EMBL" id="KAI0293346.1"/>
    </source>
</evidence>
<comment type="caution">
    <text evidence="1">The sequence shown here is derived from an EMBL/GenBank/DDBJ whole genome shotgun (WGS) entry which is preliminary data.</text>
</comment>
<evidence type="ECO:0000313" key="2">
    <source>
        <dbReference type="Proteomes" id="UP001203297"/>
    </source>
</evidence>
<dbReference type="Proteomes" id="UP001203297">
    <property type="component" value="Unassembled WGS sequence"/>
</dbReference>
<reference evidence="1" key="1">
    <citation type="journal article" date="2022" name="New Phytol.">
        <title>Evolutionary transition to the ectomycorrhizal habit in the genomes of a hyperdiverse lineage of mushroom-forming fungi.</title>
        <authorList>
            <person name="Looney B."/>
            <person name="Miyauchi S."/>
            <person name="Morin E."/>
            <person name="Drula E."/>
            <person name="Courty P.E."/>
            <person name="Kohler A."/>
            <person name="Kuo A."/>
            <person name="LaButti K."/>
            <person name="Pangilinan J."/>
            <person name="Lipzen A."/>
            <person name="Riley R."/>
            <person name="Andreopoulos W."/>
            <person name="He G."/>
            <person name="Johnson J."/>
            <person name="Nolan M."/>
            <person name="Tritt A."/>
            <person name="Barry K.W."/>
            <person name="Grigoriev I.V."/>
            <person name="Nagy L.G."/>
            <person name="Hibbett D."/>
            <person name="Henrissat B."/>
            <person name="Matheny P.B."/>
            <person name="Labbe J."/>
            <person name="Martin F.M."/>
        </authorList>
    </citation>
    <scope>NUCLEOTIDE SEQUENCE</scope>
    <source>
        <strain evidence="1">BPL690</strain>
    </source>
</reference>